<keyword evidence="6 12" id="KW-0067">ATP-binding</keyword>
<dbReference type="InterPro" id="IPR017911">
    <property type="entry name" value="MacB-like_ATP-bd"/>
</dbReference>
<comment type="subunit">
    <text evidence="2">The complex is composed of two ATP-binding proteins (HrtA), two transmembrane proteins (HrtB) and a solute-binding protein.</text>
</comment>
<keyword evidence="7" id="KW-0472">Membrane</keyword>
<dbReference type="GO" id="GO:0016887">
    <property type="term" value="F:ATP hydrolysis activity"/>
    <property type="evidence" value="ECO:0007669"/>
    <property type="project" value="InterPro"/>
</dbReference>
<evidence type="ECO:0000256" key="5">
    <source>
        <dbReference type="ARBA" id="ARBA00022741"/>
    </source>
</evidence>
<dbReference type="EMBL" id="SDQG01000003">
    <property type="protein sequence ID" value="TDM16985.1"/>
    <property type="molecule type" value="Genomic_DNA"/>
</dbReference>
<dbReference type="Pfam" id="PF00005">
    <property type="entry name" value="ABC_tran"/>
    <property type="match status" value="1"/>
</dbReference>
<evidence type="ECO:0000256" key="3">
    <source>
        <dbReference type="ARBA" id="ARBA00022448"/>
    </source>
</evidence>
<dbReference type="SUPFAM" id="SSF52540">
    <property type="entry name" value="P-loop containing nucleoside triphosphate hydrolases"/>
    <property type="match status" value="1"/>
</dbReference>
<dbReference type="AlphaFoldDB" id="A0A4R6C5T9"/>
<keyword evidence="5" id="KW-0547">Nucleotide-binding</keyword>
<evidence type="ECO:0000256" key="8">
    <source>
        <dbReference type="ARBA" id="ARBA00024359"/>
    </source>
</evidence>
<dbReference type="GO" id="GO:0005524">
    <property type="term" value="F:ATP binding"/>
    <property type="evidence" value="ECO:0007669"/>
    <property type="project" value="UniProtKB-KW"/>
</dbReference>
<evidence type="ECO:0000256" key="6">
    <source>
        <dbReference type="ARBA" id="ARBA00022840"/>
    </source>
</evidence>
<evidence type="ECO:0000313" key="13">
    <source>
        <dbReference type="Proteomes" id="UP000294865"/>
    </source>
</evidence>
<dbReference type="Gene3D" id="3.40.50.300">
    <property type="entry name" value="P-loop containing nucleotide triphosphate hydrolases"/>
    <property type="match status" value="1"/>
</dbReference>
<dbReference type="GO" id="GO:0022857">
    <property type="term" value="F:transmembrane transporter activity"/>
    <property type="evidence" value="ECO:0007669"/>
    <property type="project" value="UniProtKB-ARBA"/>
</dbReference>
<gene>
    <name evidence="12" type="ORF">ETI04_07225</name>
</gene>
<dbReference type="PANTHER" id="PTHR24220:SF666">
    <property type="entry name" value="HEMIN IMPORT ATP-BINDING PROTEIN HRTA-RELATED"/>
    <property type="match status" value="1"/>
</dbReference>
<keyword evidence="3" id="KW-0813">Transport</keyword>
<evidence type="ECO:0000259" key="11">
    <source>
        <dbReference type="PROSITE" id="PS50893"/>
    </source>
</evidence>
<organism evidence="12 13">
    <name type="scientific">Macrococcoides canis</name>
    <dbReference type="NCBI Taxonomy" id="1855823"/>
    <lineage>
        <taxon>Bacteria</taxon>
        <taxon>Bacillati</taxon>
        <taxon>Bacillota</taxon>
        <taxon>Bacilli</taxon>
        <taxon>Bacillales</taxon>
        <taxon>Staphylococcaceae</taxon>
        <taxon>Macrococcoides</taxon>
    </lineage>
</organism>
<dbReference type="GO" id="GO:0005886">
    <property type="term" value="C:plasma membrane"/>
    <property type="evidence" value="ECO:0007669"/>
    <property type="project" value="UniProtKB-SubCell"/>
</dbReference>
<evidence type="ECO:0000256" key="9">
    <source>
        <dbReference type="ARBA" id="ARBA00024432"/>
    </source>
</evidence>
<dbReference type="CDD" id="cd03255">
    <property type="entry name" value="ABC_MJ0796_LolCDE_FtsE"/>
    <property type="match status" value="1"/>
</dbReference>
<evidence type="ECO:0000256" key="1">
    <source>
        <dbReference type="ARBA" id="ARBA00004202"/>
    </source>
</evidence>
<comment type="function">
    <text evidence="10">Part of the ABC transporter complex hrt involved in hemin import. Responsible for energy coupling to the transport system.</text>
</comment>
<sequence length="224" mass="24680">MMIEVKHISKSFKQGDTTTEVLKDINFTVSDGEVICLYGPSGSGKSTLLTIIGALLQPTSGEVIINGKSLSNLSKSDITKMRLDDIGFIFQASHLIPFVNVKEQLLNVALENGMDKPAASKKADDLLDTFGLSHRAKVYPKSLSGGEKQRVAIARAFMNHPSLILADEPTASLDFERAVQVVEVIRERVKENNSSCIIITHDERIFKYADHILRLEGGNLVKER</sequence>
<dbReference type="InterPro" id="IPR017871">
    <property type="entry name" value="ABC_transporter-like_CS"/>
</dbReference>
<protein>
    <recommendedName>
        <fullName evidence="9">Putative hemin import ATP-binding protein HrtA</fullName>
    </recommendedName>
</protein>
<dbReference type="SMART" id="SM00382">
    <property type="entry name" value="AAA"/>
    <property type="match status" value="1"/>
</dbReference>
<evidence type="ECO:0000256" key="7">
    <source>
        <dbReference type="ARBA" id="ARBA00023136"/>
    </source>
</evidence>
<dbReference type="GO" id="GO:0098796">
    <property type="term" value="C:membrane protein complex"/>
    <property type="evidence" value="ECO:0007669"/>
    <property type="project" value="UniProtKB-ARBA"/>
</dbReference>
<dbReference type="FunFam" id="3.40.50.300:FF:000032">
    <property type="entry name" value="Export ABC transporter ATP-binding protein"/>
    <property type="match status" value="1"/>
</dbReference>
<reference evidence="12 13" key="1">
    <citation type="submission" date="2019-01" db="EMBL/GenBank/DDBJ databases">
        <title>Draft genome sequences of Macrococcus caseolyticus, Macrococcus canis, Macrococcus bohemicus and Macrococcus goetzii.</title>
        <authorList>
            <person name="Mazhar S."/>
            <person name="Altermann E."/>
            <person name="Hill C."/>
            <person name="Mcauliffe O."/>
        </authorList>
    </citation>
    <scope>NUCLEOTIDE SEQUENCE [LARGE SCALE GENOMIC DNA]</scope>
    <source>
        <strain evidence="12 13">DPC7162</strain>
    </source>
</reference>
<dbReference type="InterPro" id="IPR003593">
    <property type="entry name" value="AAA+_ATPase"/>
</dbReference>
<comment type="caution">
    <text evidence="12">The sequence shown here is derived from an EMBL/GenBank/DDBJ whole genome shotgun (WGS) entry which is preliminary data.</text>
</comment>
<accession>A0A4R6C5T9</accession>
<evidence type="ECO:0000256" key="2">
    <source>
        <dbReference type="ARBA" id="ARBA00011131"/>
    </source>
</evidence>
<evidence type="ECO:0000256" key="10">
    <source>
        <dbReference type="ARBA" id="ARBA00024721"/>
    </source>
</evidence>
<dbReference type="PANTHER" id="PTHR24220">
    <property type="entry name" value="IMPORT ATP-BINDING PROTEIN"/>
    <property type="match status" value="1"/>
</dbReference>
<feature type="domain" description="ABC transporter" evidence="11">
    <location>
        <begin position="3"/>
        <end position="224"/>
    </location>
</feature>
<name>A0A4R6C5T9_9STAP</name>
<dbReference type="Proteomes" id="UP000294865">
    <property type="component" value="Unassembled WGS sequence"/>
</dbReference>
<dbReference type="InterPro" id="IPR003439">
    <property type="entry name" value="ABC_transporter-like_ATP-bd"/>
</dbReference>
<dbReference type="PROSITE" id="PS50893">
    <property type="entry name" value="ABC_TRANSPORTER_2"/>
    <property type="match status" value="1"/>
</dbReference>
<evidence type="ECO:0000256" key="4">
    <source>
        <dbReference type="ARBA" id="ARBA00022475"/>
    </source>
</evidence>
<dbReference type="InterPro" id="IPR015854">
    <property type="entry name" value="ABC_transpr_LolD-like"/>
</dbReference>
<proteinExistence type="inferred from homology"/>
<comment type="similarity">
    <text evidence="8">Belongs to the ABC transporter superfamily. HrtA family.</text>
</comment>
<keyword evidence="4" id="KW-1003">Cell membrane</keyword>
<dbReference type="PROSITE" id="PS00211">
    <property type="entry name" value="ABC_TRANSPORTER_1"/>
    <property type="match status" value="1"/>
</dbReference>
<comment type="subcellular location">
    <subcellularLocation>
        <location evidence="1">Cell membrane</location>
        <topology evidence="1">Peripheral membrane protein</topology>
    </subcellularLocation>
</comment>
<evidence type="ECO:0000313" key="12">
    <source>
        <dbReference type="EMBL" id="TDM16985.1"/>
    </source>
</evidence>
<dbReference type="InterPro" id="IPR027417">
    <property type="entry name" value="P-loop_NTPase"/>
</dbReference>